<proteinExistence type="predicted"/>
<sequence length="92" mass="10352">MAEKTELLTQKELVENQAETMEEIKAHIVKAQSVLELVTNSLETKAKEGTDDISSELNSLSTVYDQLEHAFLDAEQVEDFLKEAEVVDERNA</sequence>
<dbReference type="Proteomes" id="UP000186705">
    <property type="component" value="Unassembled WGS sequence"/>
</dbReference>
<dbReference type="OrthoDB" id="9940482at2"/>
<organism evidence="1 2">
    <name type="scientific">Dubosiella newyorkensis</name>
    <dbReference type="NCBI Taxonomy" id="1862672"/>
    <lineage>
        <taxon>Bacteria</taxon>
        <taxon>Bacillati</taxon>
        <taxon>Bacillota</taxon>
        <taxon>Erysipelotrichia</taxon>
        <taxon>Erysipelotrichales</taxon>
        <taxon>Erysipelotrichaceae</taxon>
        <taxon>Dubosiella</taxon>
    </lineage>
</organism>
<evidence type="ECO:0000313" key="2">
    <source>
        <dbReference type="Proteomes" id="UP000186705"/>
    </source>
</evidence>
<keyword evidence="2" id="KW-1185">Reference proteome</keyword>
<accession>A0A1U7NPE6</accession>
<dbReference type="EMBL" id="MPKA01000047">
    <property type="protein sequence ID" value="OLU47479.1"/>
    <property type="molecule type" value="Genomic_DNA"/>
</dbReference>
<gene>
    <name evidence="1" type="ORF">BO225_02745</name>
</gene>
<dbReference type="GeneID" id="78274865"/>
<dbReference type="STRING" id="1862672.BO225_02745"/>
<evidence type="ECO:0000313" key="1">
    <source>
        <dbReference type="EMBL" id="OLU47479.1"/>
    </source>
</evidence>
<dbReference type="RefSeq" id="WP_076340760.1">
    <property type="nucleotide sequence ID" value="NZ_CAJTMI010000037.1"/>
</dbReference>
<name>A0A1U7NPE6_9FIRM</name>
<protein>
    <submittedName>
        <fullName evidence="1">Uncharacterized protein</fullName>
    </submittedName>
</protein>
<reference evidence="1 2" key="1">
    <citation type="submission" date="2016-11" db="EMBL/GenBank/DDBJ databases">
        <title>Description of two novel members of the family Erysipelotrichaceae: Ileibacterium lipovorans gen. nov., sp. nov. and Dubosiella newyorkensis, gen. nov., sp. nov.</title>
        <authorList>
            <person name="Cox L.M."/>
            <person name="Sohn J."/>
            <person name="Tyrrell K.L."/>
            <person name="Citron D.M."/>
            <person name="Lawson P.A."/>
            <person name="Patel N.B."/>
            <person name="Iizumi T."/>
            <person name="Perez-Perez G.I."/>
            <person name="Goldstein E.J."/>
            <person name="Blaser M.J."/>
        </authorList>
    </citation>
    <scope>NUCLEOTIDE SEQUENCE [LARGE SCALE GENOMIC DNA]</scope>
    <source>
        <strain evidence="1 2">NYU-BL-A4</strain>
    </source>
</reference>
<dbReference type="AlphaFoldDB" id="A0A1U7NPE6"/>
<comment type="caution">
    <text evidence="1">The sequence shown here is derived from an EMBL/GenBank/DDBJ whole genome shotgun (WGS) entry which is preliminary data.</text>
</comment>